<dbReference type="PANTHER" id="PTHR21581:SF6">
    <property type="entry name" value="TRAFFICKING PROTEIN PARTICLE COMPLEX SUBUNIT 12"/>
    <property type="match status" value="1"/>
</dbReference>
<feature type="active site" evidence="7">
    <location>
        <position position="108"/>
    </location>
</feature>
<dbReference type="AlphaFoldDB" id="A0A1B2EGY6"/>
<dbReference type="GO" id="GO:0009252">
    <property type="term" value="P:peptidoglycan biosynthetic process"/>
    <property type="evidence" value="ECO:0007669"/>
    <property type="project" value="UniProtKB-KW"/>
</dbReference>
<dbReference type="GO" id="GO:0071555">
    <property type="term" value="P:cell wall organization"/>
    <property type="evidence" value="ECO:0007669"/>
    <property type="project" value="UniProtKB-KW"/>
</dbReference>
<dbReference type="GO" id="GO:0006508">
    <property type="term" value="P:proteolysis"/>
    <property type="evidence" value="ECO:0007669"/>
    <property type="project" value="InterPro"/>
</dbReference>
<evidence type="ECO:0000256" key="9">
    <source>
        <dbReference type="RuleBase" id="RU004016"/>
    </source>
</evidence>
<feature type="signal peptide" evidence="10">
    <location>
        <begin position="1"/>
        <end position="21"/>
    </location>
</feature>
<evidence type="ECO:0000313" key="12">
    <source>
        <dbReference type="EMBL" id="ANY79240.1"/>
    </source>
</evidence>
<evidence type="ECO:0000256" key="5">
    <source>
        <dbReference type="ARBA" id="ARBA00022984"/>
    </source>
</evidence>
<evidence type="ECO:0000256" key="6">
    <source>
        <dbReference type="ARBA" id="ARBA00023316"/>
    </source>
</evidence>
<dbReference type="GO" id="GO:0008360">
    <property type="term" value="P:regulation of cell shape"/>
    <property type="evidence" value="ECO:0007669"/>
    <property type="project" value="UniProtKB-KW"/>
</dbReference>
<feature type="active site" description="Acyl-ester intermediate" evidence="7">
    <location>
        <position position="48"/>
    </location>
</feature>
<keyword evidence="3" id="KW-0378">Hydrolase</keyword>
<feature type="chain" id="PRO_5008535926" description="Peptidase S11 D-alanyl-D-alanine carboxypeptidase A N-terminal domain-containing protein" evidence="10">
    <location>
        <begin position="22"/>
        <end position="313"/>
    </location>
</feature>
<feature type="active site" description="Proton acceptor" evidence="7">
    <location>
        <position position="51"/>
    </location>
</feature>
<dbReference type="Gene3D" id="3.40.710.10">
    <property type="entry name" value="DD-peptidase/beta-lactamase superfamily"/>
    <property type="match status" value="1"/>
</dbReference>
<reference evidence="12" key="1">
    <citation type="submission" date="2016-07" db="EMBL/GenBank/DDBJ databases">
        <title>Microvirga ossetica sp. nov. a new species of rhizobia isolated from root nodules of the legume species Vicia alpestris Steven originated from North Ossetia region in the Caucasus.</title>
        <authorList>
            <person name="Safronova V.I."/>
            <person name="Kuznetsova I.G."/>
            <person name="Sazanova A.L."/>
            <person name="Belimov A."/>
            <person name="Andronov E."/>
            <person name="Osledkin Y.S."/>
            <person name="Onishchuk O.P."/>
            <person name="Kurchak O.N."/>
            <person name="Shaposhnikov A.I."/>
            <person name="Willems A."/>
            <person name="Tikhonovich I.A."/>
        </authorList>
    </citation>
    <scope>NUCLEOTIDE SEQUENCE [LARGE SCALE GENOMIC DNA]</scope>
    <source>
        <strain evidence="12">V5/3M</strain>
    </source>
</reference>
<dbReference type="PANTHER" id="PTHR21581">
    <property type="entry name" value="D-ALANYL-D-ALANINE CARBOXYPEPTIDASE"/>
    <property type="match status" value="1"/>
</dbReference>
<evidence type="ECO:0000256" key="10">
    <source>
        <dbReference type="SAM" id="SignalP"/>
    </source>
</evidence>
<evidence type="ECO:0000256" key="1">
    <source>
        <dbReference type="ARBA" id="ARBA00007164"/>
    </source>
</evidence>
<accession>A0A1B2EGY6</accession>
<dbReference type="EMBL" id="CP016616">
    <property type="protein sequence ID" value="ANY79240.1"/>
    <property type="molecule type" value="Genomic_DNA"/>
</dbReference>
<dbReference type="InterPro" id="IPR001967">
    <property type="entry name" value="Peptidase_S11_N"/>
</dbReference>
<keyword evidence="4" id="KW-0133">Cell shape</keyword>
<evidence type="ECO:0000256" key="7">
    <source>
        <dbReference type="PIRSR" id="PIRSR618044-1"/>
    </source>
</evidence>
<dbReference type="PRINTS" id="PR00725">
    <property type="entry name" value="DADACBPTASE1"/>
</dbReference>
<feature type="domain" description="Peptidase S11 D-alanyl-D-alanine carboxypeptidase A N-terminal" evidence="11">
    <location>
        <begin position="21"/>
        <end position="240"/>
    </location>
</feature>
<name>A0A1B2EGY6_9HYPH</name>
<evidence type="ECO:0000256" key="4">
    <source>
        <dbReference type="ARBA" id="ARBA00022960"/>
    </source>
</evidence>
<organism evidence="12">
    <name type="scientific">Microvirga ossetica</name>
    <dbReference type="NCBI Taxonomy" id="1882682"/>
    <lineage>
        <taxon>Bacteria</taxon>
        <taxon>Pseudomonadati</taxon>
        <taxon>Pseudomonadota</taxon>
        <taxon>Alphaproteobacteria</taxon>
        <taxon>Hyphomicrobiales</taxon>
        <taxon>Methylobacteriaceae</taxon>
        <taxon>Microvirga</taxon>
    </lineage>
</organism>
<comment type="similarity">
    <text evidence="1 9">Belongs to the peptidase S11 family.</text>
</comment>
<sequence length="313" mass="32369">MKAPPILLAAGLFLTGTSAGASPMLLVDASSGNILEAQEATRSWHPASLTKLMTAHLTLLAVEAGRLSMDTSVVMSARAVAQAPTKLGVPQGTSLRLEDALTVMMVKSANDVAVAIAEAVGGSEASFVAAMNAEARRLGMSGTRFVNANGLHDERQVTNARDMAVLMLAVLGYHSGYGDLFRTPSITINGRTLKNTNKLIEDYAALEATKTGYVCASGFNAATSAVQGGRRVIAVVLGSPNAAARTRTTRELLDAGLSGTAAPIGNLRILKADAPLPGADLRRLKCGRQGPAIARATVAGGDAKRAEVPQPRD</sequence>
<proteinExistence type="inferred from homology"/>
<evidence type="ECO:0000256" key="8">
    <source>
        <dbReference type="PIRSR" id="PIRSR618044-2"/>
    </source>
</evidence>
<dbReference type="GO" id="GO:0009002">
    <property type="term" value="F:serine-type D-Ala-D-Ala carboxypeptidase activity"/>
    <property type="evidence" value="ECO:0007669"/>
    <property type="project" value="InterPro"/>
</dbReference>
<dbReference type="InterPro" id="IPR012338">
    <property type="entry name" value="Beta-lactam/transpept-like"/>
</dbReference>
<keyword evidence="2 10" id="KW-0732">Signal</keyword>
<gene>
    <name evidence="12" type="ORF">BB934_14295</name>
</gene>
<evidence type="ECO:0000259" key="11">
    <source>
        <dbReference type="Pfam" id="PF00768"/>
    </source>
</evidence>
<dbReference type="InterPro" id="IPR018044">
    <property type="entry name" value="Peptidase_S11"/>
</dbReference>
<protein>
    <recommendedName>
        <fullName evidence="11">Peptidase S11 D-alanyl-D-alanine carboxypeptidase A N-terminal domain-containing protein</fullName>
    </recommendedName>
</protein>
<dbReference type="OrthoDB" id="9795979at2"/>
<evidence type="ECO:0000256" key="3">
    <source>
        <dbReference type="ARBA" id="ARBA00022801"/>
    </source>
</evidence>
<dbReference type="RefSeq" id="WP_099510243.1">
    <property type="nucleotide sequence ID" value="NZ_CP016616.1"/>
</dbReference>
<dbReference type="Pfam" id="PF00768">
    <property type="entry name" value="Peptidase_S11"/>
    <property type="match status" value="1"/>
</dbReference>
<dbReference type="KEGG" id="moc:BB934_14295"/>
<dbReference type="SUPFAM" id="SSF56601">
    <property type="entry name" value="beta-lactamase/transpeptidase-like"/>
    <property type="match status" value="1"/>
</dbReference>
<feature type="binding site" evidence="8">
    <location>
        <position position="210"/>
    </location>
    <ligand>
        <name>substrate</name>
    </ligand>
</feature>
<evidence type="ECO:0000256" key="2">
    <source>
        <dbReference type="ARBA" id="ARBA00022729"/>
    </source>
</evidence>
<keyword evidence="5" id="KW-0573">Peptidoglycan synthesis</keyword>
<keyword evidence="6" id="KW-0961">Cell wall biogenesis/degradation</keyword>